<dbReference type="Ensembl" id="ENSCINT00000033447.1">
    <property type="protein sequence ID" value="ENSCINP00000031451.1"/>
    <property type="gene ID" value="ENSCING00000023072.1"/>
</dbReference>
<evidence type="ECO:0008006" key="3">
    <source>
        <dbReference type="Google" id="ProtNLM"/>
    </source>
</evidence>
<dbReference type="HOGENOM" id="CLU_2378050_0_0_1"/>
<organism evidence="1 2">
    <name type="scientific">Ciona intestinalis</name>
    <name type="common">Transparent sea squirt</name>
    <name type="synonym">Ascidia intestinalis</name>
    <dbReference type="NCBI Taxonomy" id="7719"/>
    <lineage>
        <taxon>Eukaryota</taxon>
        <taxon>Metazoa</taxon>
        <taxon>Chordata</taxon>
        <taxon>Tunicata</taxon>
        <taxon>Ascidiacea</taxon>
        <taxon>Phlebobranchia</taxon>
        <taxon>Cionidae</taxon>
        <taxon>Ciona</taxon>
    </lineage>
</organism>
<dbReference type="OMA" id="THIQAEC"/>
<dbReference type="InParanoid" id="H2XP68"/>
<reference evidence="1" key="3">
    <citation type="submission" date="2025-09" db="UniProtKB">
        <authorList>
            <consortium name="Ensembl"/>
        </authorList>
    </citation>
    <scope>IDENTIFICATION</scope>
</reference>
<evidence type="ECO:0000313" key="2">
    <source>
        <dbReference type="Proteomes" id="UP000008144"/>
    </source>
</evidence>
<dbReference type="GeneTree" id="ENSGT00940000170256"/>
<reference evidence="1" key="2">
    <citation type="submission" date="2025-08" db="UniProtKB">
        <authorList>
            <consortium name="Ensembl"/>
        </authorList>
    </citation>
    <scope>IDENTIFICATION</scope>
</reference>
<protein>
    <recommendedName>
        <fullName evidence="3">Methyltransferase type 11 domain-containing protein</fullName>
    </recommendedName>
</protein>
<dbReference type="Proteomes" id="UP000008144">
    <property type="component" value="Unassembled WGS sequence"/>
</dbReference>
<reference evidence="2" key="1">
    <citation type="journal article" date="2002" name="Science">
        <title>The draft genome of Ciona intestinalis: insights into chordate and vertebrate origins.</title>
        <authorList>
            <person name="Dehal P."/>
            <person name="Satou Y."/>
            <person name="Campbell R.K."/>
            <person name="Chapman J."/>
            <person name="Degnan B."/>
            <person name="De Tomaso A."/>
            <person name="Davidson B."/>
            <person name="Di Gregorio A."/>
            <person name="Gelpke M."/>
            <person name="Goodstein D.M."/>
            <person name="Harafuji N."/>
            <person name="Hastings K.E."/>
            <person name="Ho I."/>
            <person name="Hotta K."/>
            <person name="Huang W."/>
            <person name="Kawashima T."/>
            <person name="Lemaire P."/>
            <person name="Martinez D."/>
            <person name="Meinertzhagen I.A."/>
            <person name="Necula S."/>
            <person name="Nonaka M."/>
            <person name="Putnam N."/>
            <person name="Rash S."/>
            <person name="Saiga H."/>
            <person name="Satake M."/>
            <person name="Terry A."/>
            <person name="Yamada L."/>
            <person name="Wang H.G."/>
            <person name="Awazu S."/>
            <person name="Azumi K."/>
            <person name="Boore J."/>
            <person name="Branno M."/>
            <person name="Chin-Bow S."/>
            <person name="DeSantis R."/>
            <person name="Doyle S."/>
            <person name="Francino P."/>
            <person name="Keys D.N."/>
            <person name="Haga S."/>
            <person name="Hayashi H."/>
            <person name="Hino K."/>
            <person name="Imai K.S."/>
            <person name="Inaba K."/>
            <person name="Kano S."/>
            <person name="Kobayashi K."/>
            <person name="Kobayashi M."/>
            <person name="Lee B.I."/>
            <person name="Makabe K.W."/>
            <person name="Manohar C."/>
            <person name="Matassi G."/>
            <person name="Medina M."/>
            <person name="Mochizuki Y."/>
            <person name="Mount S."/>
            <person name="Morishita T."/>
            <person name="Miura S."/>
            <person name="Nakayama A."/>
            <person name="Nishizaka S."/>
            <person name="Nomoto H."/>
            <person name="Ohta F."/>
            <person name="Oishi K."/>
            <person name="Rigoutsos I."/>
            <person name="Sano M."/>
            <person name="Sasaki A."/>
            <person name="Sasakura Y."/>
            <person name="Shoguchi E."/>
            <person name="Shin-i T."/>
            <person name="Spagnuolo A."/>
            <person name="Stainier D."/>
            <person name="Suzuki M.M."/>
            <person name="Tassy O."/>
            <person name="Takatori N."/>
            <person name="Tokuoka M."/>
            <person name="Yagi K."/>
            <person name="Yoshizaki F."/>
            <person name="Wada S."/>
            <person name="Zhang C."/>
            <person name="Hyatt P.D."/>
            <person name="Larimer F."/>
            <person name="Detter C."/>
            <person name="Doggett N."/>
            <person name="Glavina T."/>
            <person name="Hawkins T."/>
            <person name="Richardson P."/>
            <person name="Lucas S."/>
            <person name="Kohara Y."/>
            <person name="Levine M."/>
            <person name="Satoh N."/>
            <person name="Rokhsar D.S."/>
        </authorList>
    </citation>
    <scope>NUCLEOTIDE SEQUENCE [LARGE SCALE GENOMIC DNA]</scope>
</reference>
<proteinExistence type="predicted"/>
<name>H2XP68_CIOIN</name>
<accession>H2XP68</accession>
<sequence>STGGFSRTHIQAECIKDVVRILKVGGLFWFSVRNTSLACDYNKSVEAVLAELQSTGSIEVILKNKFDYYSYNVEQQDSTEKVAVPGLERCIRKLK</sequence>
<evidence type="ECO:0000313" key="1">
    <source>
        <dbReference type="Ensembl" id="ENSCINP00000031451.1"/>
    </source>
</evidence>
<keyword evidence="2" id="KW-1185">Reference proteome</keyword>
<dbReference type="AlphaFoldDB" id="H2XP68"/>